<protein>
    <submittedName>
        <fullName evidence="4">Site-specific integrase</fullName>
    </submittedName>
</protein>
<evidence type="ECO:0000313" key="5">
    <source>
        <dbReference type="Proteomes" id="UP001165384"/>
    </source>
</evidence>
<dbReference type="CDD" id="cd00796">
    <property type="entry name" value="INT_Rci_Hp1_C"/>
    <property type="match status" value="1"/>
</dbReference>
<accession>A0ABS9K4J4</accession>
<dbReference type="PANTHER" id="PTHR30349:SF64">
    <property type="entry name" value="PROPHAGE INTEGRASE INTD-RELATED"/>
    <property type="match status" value="1"/>
</dbReference>
<keyword evidence="1" id="KW-0229">DNA integration</keyword>
<dbReference type="RefSeq" id="WP_275711416.1">
    <property type="nucleotide sequence ID" value="NZ_JAKLTN010000002.1"/>
</dbReference>
<gene>
    <name evidence="4" type="ORF">LZ012_13920</name>
</gene>
<evidence type="ECO:0000256" key="1">
    <source>
        <dbReference type="ARBA" id="ARBA00022908"/>
    </source>
</evidence>
<keyword evidence="5" id="KW-1185">Reference proteome</keyword>
<dbReference type="Pfam" id="PF00589">
    <property type="entry name" value="Phage_integrase"/>
    <property type="match status" value="1"/>
</dbReference>
<dbReference type="PANTHER" id="PTHR30349">
    <property type="entry name" value="PHAGE INTEGRASE-RELATED"/>
    <property type="match status" value="1"/>
</dbReference>
<dbReference type="Gene3D" id="1.10.443.10">
    <property type="entry name" value="Intergrase catalytic core"/>
    <property type="match status" value="1"/>
</dbReference>
<dbReference type="InterPro" id="IPR050090">
    <property type="entry name" value="Tyrosine_recombinase_XerCD"/>
</dbReference>
<dbReference type="EMBL" id="JAKLTN010000002">
    <property type="protein sequence ID" value="MCG2578087.1"/>
    <property type="molecule type" value="Genomic_DNA"/>
</dbReference>
<feature type="domain" description="Tyr recombinase" evidence="3">
    <location>
        <begin position="156"/>
        <end position="346"/>
    </location>
</feature>
<evidence type="ECO:0000256" key="2">
    <source>
        <dbReference type="ARBA" id="ARBA00023172"/>
    </source>
</evidence>
<dbReference type="Proteomes" id="UP001165384">
    <property type="component" value="Unassembled WGS sequence"/>
</dbReference>
<name>A0ABS9K4J4_9RHOO</name>
<evidence type="ECO:0000313" key="4">
    <source>
        <dbReference type="EMBL" id="MCG2578087.1"/>
    </source>
</evidence>
<dbReference type="PROSITE" id="PS51898">
    <property type="entry name" value="TYR_RECOMBINASE"/>
    <property type="match status" value="1"/>
</dbReference>
<dbReference type="InterPro" id="IPR011010">
    <property type="entry name" value="DNA_brk_join_enz"/>
</dbReference>
<sequence length="356" mass="41308">MSIVKRGNSKYWYMQFQFNGQTYIRSTRTTSKKTAEQMEVEWKAQLHAQQYRGRKPRILLADAFQQYKVSKKGIASYANLLAHEAVLLRLLPLKKYIDEITAHDLERFKQARINEGVGAEIIKYGLLLVRGTWKFSKKLGYQVSELEFPTVKIPKVPLRYLSSEEETRLLSELAPNREGAGLKPRAERSEELKRVMQDAYDLVILLLDTGARYSEIANIEWQRIDLAEKAIYLWQSKVENETVLYMTDRVFDVLSRREKGKTGPYVFSNRDGEARGYCTQSIRKAILRAGLQRCRVHTLRHTLASRLVQNGMSVYEVREILGHSDIKTTMRYAHLESRQVTSKARDVINQLNQRNG</sequence>
<proteinExistence type="predicted"/>
<comment type="caution">
    <text evidence="4">The sequence shown here is derived from an EMBL/GenBank/DDBJ whole genome shotgun (WGS) entry which is preliminary data.</text>
</comment>
<dbReference type="InterPro" id="IPR002104">
    <property type="entry name" value="Integrase_catalytic"/>
</dbReference>
<evidence type="ECO:0000259" key="3">
    <source>
        <dbReference type="PROSITE" id="PS51898"/>
    </source>
</evidence>
<dbReference type="SUPFAM" id="SSF56349">
    <property type="entry name" value="DNA breaking-rejoining enzymes"/>
    <property type="match status" value="1"/>
</dbReference>
<keyword evidence="2" id="KW-0233">DNA recombination</keyword>
<dbReference type="InterPro" id="IPR013762">
    <property type="entry name" value="Integrase-like_cat_sf"/>
</dbReference>
<organism evidence="4 5">
    <name type="scientific">Dechloromonas hankyongensis</name>
    <dbReference type="NCBI Taxonomy" id="2908002"/>
    <lineage>
        <taxon>Bacteria</taxon>
        <taxon>Pseudomonadati</taxon>
        <taxon>Pseudomonadota</taxon>
        <taxon>Betaproteobacteria</taxon>
        <taxon>Rhodocyclales</taxon>
        <taxon>Azonexaceae</taxon>
        <taxon>Dechloromonas</taxon>
    </lineage>
</organism>
<reference evidence="4" key="1">
    <citation type="submission" date="2022-01" db="EMBL/GenBank/DDBJ databases">
        <authorList>
            <person name="Jo J.-H."/>
            <person name="Im W.-T."/>
        </authorList>
    </citation>
    <scope>NUCLEOTIDE SEQUENCE</scope>
    <source>
        <strain evidence="4">XY25</strain>
    </source>
</reference>